<protein>
    <submittedName>
        <fullName evidence="1">Uncharacterized protein</fullName>
    </submittedName>
</protein>
<organism evidence="1">
    <name type="scientific">Opuntia streptacantha</name>
    <name type="common">Prickly pear cactus</name>
    <name type="synonym">Opuntia cardona</name>
    <dbReference type="NCBI Taxonomy" id="393608"/>
    <lineage>
        <taxon>Eukaryota</taxon>
        <taxon>Viridiplantae</taxon>
        <taxon>Streptophyta</taxon>
        <taxon>Embryophyta</taxon>
        <taxon>Tracheophyta</taxon>
        <taxon>Spermatophyta</taxon>
        <taxon>Magnoliopsida</taxon>
        <taxon>eudicotyledons</taxon>
        <taxon>Gunneridae</taxon>
        <taxon>Pentapetalae</taxon>
        <taxon>Caryophyllales</taxon>
        <taxon>Cactineae</taxon>
        <taxon>Cactaceae</taxon>
        <taxon>Opuntioideae</taxon>
        <taxon>Opuntia</taxon>
    </lineage>
</organism>
<dbReference type="EMBL" id="GISG01053127">
    <property type="protein sequence ID" value="MBA4625676.1"/>
    <property type="molecule type" value="Transcribed_RNA"/>
</dbReference>
<reference evidence="1" key="2">
    <citation type="submission" date="2020-07" db="EMBL/GenBank/DDBJ databases">
        <authorList>
            <person name="Vera ALvarez R."/>
            <person name="Arias-Moreno D.M."/>
            <person name="Jimenez-Jacinto V."/>
            <person name="Jimenez-Bremont J.F."/>
            <person name="Swaminathan K."/>
            <person name="Moose S.P."/>
            <person name="Guerrero-Gonzalez M.L."/>
            <person name="Marino-Ramirez L."/>
            <person name="Landsman D."/>
            <person name="Rodriguez-Kessler M."/>
            <person name="Delgado-Sanchez P."/>
        </authorList>
    </citation>
    <scope>NUCLEOTIDE SEQUENCE</scope>
    <source>
        <tissue evidence="1">Cladode</tissue>
    </source>
</reference>
<proteinExistence type="predicted"/>
<sequence length="117" mass="13475">MLKARVLSLSILPYHSNIHLLMPSGQPFEVKAIDKRSIKIKLLPQLHIQRANPTSNRSCETSLEAHLVLSYGIQHFFWNLLHVTVNLILLEVHRRVHRLHHLLDGASDQRPDSIARN</sequence>
<accession>A0A7C8YSI6</accession>
<reference evidence="1" key="1">
    <citation type="journal article" date="2013" name="J. Plant Res.">
        <title>Effect of fungi and light on seed germination of three Opuntia species from semiarid lands of central Mexico.</title>
        <authorList>
            <person name="Delgado-Sanchez P."/>
            <person name="Jimenez-Bremont J.F."/>
            <person name="Guerrero-Gonzalez Mde L."/>
            <person name="Flores J."/>
        </authorList>
    </citation>
    <scope>NUCLEOTIDE SEQUENCE</scope>
    <source>
        <tissue evidence="1">Cladode</tissue>
    </source>
</reference>
<evidence type="ECO:0000313" key="1">
    <source>
        <dbReference type="EMBL" id="MBA4625676.1"/>
    </source>
</evidence>
<dbReference type="AlphaFoldDB" id="A0A7C8YSI6"/>
<name>A0A7C8YSI6_OPUST</name>